<feature type="domain" description="C2H2-type" evidence="12">
    <location>
        <begin position="397"/>
        <end position="426"/>
    </location>
</feature>
<keyword evidence="6" id="KW-0805">Transcription regulation</keyword>
<dbReference type="InterPro" id="IPR036236">
    <property type="entry name" value="Znf_C2H2_sf"/>
</dbReference>
<feature type="compositionally biased region" description="Polar residues" evidence="11">
    <location>
        <begin position="337"/>
        <end position="358"/>
    </location>
</feature>
<feature type="region of interest" description="Disordered" evidence="11">
    <location>
        <begin position="521"/>
        <end position="581"/>
    </location>
</feature>
<feature type="compositionally biased region" description="Low complexity" evidence="11">
    <location>
        <begin position="205"/>
        <end position="223"/>
    </location>
</feature>
<evidence type="ECO:0000256" key="7">
    <source>
        <dbReference type="ARBA" id="ARBA00023125"/>
    </source>
</evidence>
<keyword evidence="7" id="KW-0238">DNA-binding</keyword>
<name>E4UYW9_ARTGP</name>
<dbReference type="EMBL" id="DS989826">
    <property type="protein sequence ID" value="EFR03299.1"/>
    <property type="molecule type" value="Genomic_DNA"/>
</dbReference>
<dbReference type="SMART" id="SM00355">
    <property type="entry name" value="ZnF_C2H2"/>
    <property type="match status" value="4"/>
</dbReference>
<keyword evidence="9" id="KW-0539">Nucleus</keyword>
<feature type="compositionally biased region" description="Low complexity" evidence="11">
    <location>
        <begin position="549"/>
        <end position="569"/>
    </location>
</feature>
<dbReference type="OMA" id="WIYFAGL"/>
<dbReference type="STRING" id="535722.E4UYW9"/>
<evidence type="ECO:0000259" key="12">
    <source>
        <dbReference type="PROSITE" id="PS50157"/>
    </source>
</evidence>
<feature type="domain" description="C2H2-type" evidence="12">
    <location>
        <begin position="427"/>
        <end position="454"/>
    </location>
</feature>
<dbReference type="GO" id="GO:0008270">
    <property type="term" value="F:zinc ion binding"/>
    <property type="evidence" value="ECO:0007669"/>
    <property type="project" value="UniProtKB-KW"/>
</dbReference>
<keyword evidence="8" id="KW-0804">Transcription</keyword>
<feature type="compositionally biased region" description="Low complexity" evidence="11">
    <location>
        <begin position="103"/>
        <end position="124"/>
    </location>
</feature>
<dbReference type="InParanoid" id="E4UYW9"/>
<dbReference type="Proteomes" id="UP000002669">
    <property type="component" value="Unassembled WGS sequence"/>
</dbReference>
<keyword evidence="4 10" id="KW-0863">Zinc-finger</keyword>
<evidence type="ECO:0000256" key="2">
    <source>
        <dbReference type="ARBA" id="ARBA00022723"/>
    </source>
</evidence>
<dbReference type="Pfam" id="PF00096">
    <property type="entry name" value="zf-C2H2"/>
    <property type="match status" value="4"/>
</dbReference>
<dbReference type="FunFam" id="3.30.160.60:FF:000446">
    <property type="entry name" value="Zinc finger protein"/>
    <property type="match status" value="1"/>
</dbReference>
<feature type="compositionally biased region" description="Low complexity" evidence="11">
    <location>
        <begin position="138"/>
        <end position="155"/>
    </location>
</feature>
<keyword evidence="2" id="KW-0479">Metal-binding</keyword>
<dbReference type="GO" id="GO:0000981">
    <property type="term" value="F:DNA-binding transcription factor activity, RNA polymerase II-specific"/>
    <property type="evidence" value="ECO:0007669"/>
    <property type="project" value="UniProtKB-ARBA"/>
</dbReference>
<evidence type="ECO:0000256" key="11">
    <source>
        <dbReference type="SAM" id="MobiDB-lite"/>
    </source>
</evidence>
<evidence type="ECO:0000256" key="3">
    <source>
        <dbReference type="ARBA" id="ARBA00022737"/>
    </source>
</evidence>
<dbReference type="Gene3D" id="3.30.160.60">
    <property type="entry name" value="Classic Zinc Finger"/>
    <property type="match status" value="4"/>
</dbReference>
<reference evidence="14" key="1">
    <citation type="journal article" date="2012" name="MBio">
        <title>Comparative genome analysis of Trichophyton rubrum and related dermatophytes reveals candidate genes involved in infection.</title>
        <authorList>
            <person name="Martinez D.A."/>
            <person name="Oliver B.G."/>
            <person name="Graeser Y."/>
            <person name="Goldberg J.M."/>
            <person name="Li W."/>
            <person name="Martinez-Rossi N.M."/>
            <person name="Monod M."/>
            <person name="Shelest E."/>
            <person name="Barton R.C."/>
            <person name="Birch E."/>
            <person name="Brakhage A.A."/>
            <person name="Chen Z."/>
            <person name="Gurr S.J."/>
            <person name="Heiman D."/>
            <person name="Heitman J."/>
            <person name="Kosti I."/>
            <person name="Rossi A."/>
            <person name="Saif S."/>
            <person name="Samalova M."/>
            <person name="Saunders C.W."/>
            <person name="Shea T."/>
            <person name="Summerbell R.C."/>
            <person name="Xu J."/>
            <person name="Young S."/>
            <person name="Zeng Q."/>
            <person name="Birren B.W."/>
            <person name="Cuomo C.A."/>
            <person name="White T.C."/>
        </authorList>
    </citation>
    <scope>NUCLEOTIDE SEQUENCE [LARGE SCALE GENOMIC DNA]</scope>
    <source>
        <strain evidence="14">ATCC MYA-4604 / CBS 118893</strain>
    </source>
</reference>
<proteinExistence type="predicted"/>
<evidence type="ECO:0000313" key="14">
    <source>
        <dbReference type="Proteomes" id="UP000002669"/>
    </source>
</evidence>
<keyword evidence="3" id="KW-0677">Repeat</keyword>
<evidence type="ECO:0000256" key="1">
    <source>
        <dbReference type="ARBA" id="ARBA00004123"/>
    </source>
</evidence>
<feature type="region of interest" description="Disordered" evidence="11">
    <location>
        <begin position="309"/>
        <end position="366"/>
    </location>
</feature>
<feature type="compositionally biased region" description="Basic residues" evidence="11">
    <location>
        <begin position="93"/>
        <end position="102"/>
    </location>
</feature>
<dbReference type="PROSITE" id="PS50157">
    <property type="entry name" value="ZINC_FINGER_C2H2_2"/>
    <property type="match status" value="4"/>
</dbReference>
<feature type="domain" description="C2H2-type" evidence="12">
    <location>
        <begin position="455"/>
        <end position="481"/>
    </location>
</feature>
<comment type="subcellular location">
    <subcellularLocation>
        <location evidence="1">Nucleus</location>
    </subcellularLocation>
</comment>
<dbReference type="eggNOG" id="KOG1721">
    <property type="taxonomic scope" value="Eukaryota"/>
</dbReference>
<evidence type="ECO:0000256" key="8">
    <source>
        <dbReference type="ARBA" id="ARBA00023163"/>
    </source>
</evidence>
<dbReference type="HOGENOM" id="CLU_028814_1_2_1"/>
<dbReference type="GeneID" id="10027008"/>
<feature type="compositionally biased region" description="Low complexity" evidence="11">
    <location>
        <begin position="186"/>
        <end position="195"/>
    </location>
</feature>
<protein>
    <submittedName>
        <fullName evidence="13">Zinc finger protein 32</fullName>
    </submittedName>
</protein>
<evidence type="ECO:0000256" key="6">
    <source>
        <dbReference type="ARBA" id="ARBA00023015"/>
    </source>
</evidence>
<dbReference type="GO" id="GO:0000978">
    <property type="term" value="F:RNA polymerase II cis-regulatory region sequence-specific DNA binding"/>
    <property type="evidence" value="ECO:0007669"/>
    <property type="project" value="UniProtKB-ARBA"/>
</dbReference>
<feature type="domain" description="C2H2-type" evidence="12">
    <location>
        <begin position="367"/>
        <end position="396"/>
    </location>
</feature>
<keyword evidence="5" id="KW-0862">Zinc</keyword>
<dbReference type="OrthoDB" id="427030at2759"/>
<feature type="region of interest" description="Disordered" evidence="11">
    <location>
        <begin position="65"/>
        <end position="275"/>
    </location>
</feature>
<evidence type="ECO:0000256" key="4">
    <source>
        <dbReference type="ARBA" id="ARBA00022771"/>
    </source>
</evidence>
<dbReference type="FunFam" id="3.30.160.60:FF:000072">
    <property type="entry name" value="zinc finger protein 143 isoform X1"/>
    <property type="match status" value="1"/>
</dbReference>
<dbReference type="PROSITE" id="PS00028">
    <property type="entry name" value="ZINC_FINGER_C2H2_1"/>
    <property type="match status" value="4"/>
</dbReference>
<dbReference type="FunFam" id="3.30.160.60:FF:001289">
    <property type="entry name" value="Zinc finger protein 574"/>
    <property type="match status" value="1"/>
</dbReference>
<dbReference type="AlphaFoldDB" id="E4UYW9"/>
<evidence type="ECO:0000256" key="9">
    <source>
        <dbReference type="ARBA" id="ARBA00023242"/>
    </source>
</evidence>
<evidence type="ECO:0000256" key="10">
    <source>
        <dbReference type="PROSITE-ProRule" id="PRU00042"/>
    </source>
</evidence>
<evidence type="ECO:0000256" key="5">
    <source>
        <dbReference type="ARBA" id="ARBA00022833"/>
    </source>
</evidence>
<evidence type="ECO:0000313" key="13">
    <source>
        <dbReference type="EMBL" id="EFR03299.1"/>
    </source>
</evidence>
<accession>E4UYW9</accession>
<dbReference type="SUPFAM" id="SSF57667">
    <property type="entry name" value="beta-beta-alpha zinc fingers"/>
    <property type="match status" value="2"/>
</dbReference>
<feature type="region of interest" description="Disordered" evidence="11">
    <location>
        <begin position="587"/>
        <end position="606"/>
    </location>
</feature>
<keyword evidence="14" id="KW-1185">Reference proteome</keyword>
<dbReference type="PANTHER" id="PTHR23235">
    <property type="entry name" value="KRUEPPEL-LIKE TRANSCRIPTION FACTOR"/>
    <property type="match status" value="1"/>
</dbReference>
<dbReference type="InterPro" id="IPR013087">
    <property type="entry name" value="Znf_C2H2_type"/>
</dbReference>
<gene>
    <name evidence="13" type="ORF">MGYG_06299</name>
</gene>
<feature type="compositionally biased region" description="Polar residues" evidence="11">
    <location>
        <begin position="532"/>
        <end position="548"/>
    </location>
</feature>
<dbReference type="FunFam" id="3.30.160.60:FF:000104">
    <property type="entry name" value="Transcriptional repressor protein YY1"/>
    <property type="match status" value="1"/>
</dbReference>
<dbReference type="VEuPathDB" id="FungiDB:MGYG_06299"/>
<dbReference type="RefSeq" id="XP_003171753.1">
    <property type="nucleotide sequence ID" value="XM_003171705.1"/>
</dbReference>
<dbReference type="GO" id="GO:0005634">
    <property type="term" value="C:nucleus"/>
    <property type="evidence" value="ECO:0007669"/>
    <property type="project" value="UniProtKB-SubCell"/>
</dbReference>
<sequence length="618" mass="69948">METAVPVPCTFSSHDLANVTHRRMMAPHHEQNITYYSNPALSYAAPIQSSSLDFGHILNTNQHPAASYHGFFGQNHSQQQPPPPQQQQQQQQHPHHPQHHPQHPQQQHPHQQHQPHPQHPQHQPHQPHPSHQPHQPHPSHQQHQPHQPHQQQQHQPHPHHTQHPQQQPPPPPHAQHPQHPQHHPHPQQQQQHQQPQPQPQPHLPPSQSRLPPSQPAALQQPIQEPRHAKNGVSRMVGTPATRVEETQPARAPMDQPPRSAEISKLPSPPGSKPEVEFSTEIDTLMRAIQSKPRATSQTQLQLPPLQKFNNGASTSGNVAMHGGAPEWAQPNYGAPISQDQAQQMQQPGYAPHQQTRGASKQKSRRKYECTLPDCRKNFTQKTHLDIHMRAHTGDKPFLCSEPGCGQRFSQLGNLKTHERRHTGEKPYSCDICHKRFAQRGNVRAHKITHDQAKPFTCRLDDCGKQFTQLGNLKSHQNKFHAQTLRNLTMRFAMITEPDRMNPQDAELWEYFAMLYKNSNKGIKGRGKDRRVSSTAKTRANSTKTTTSDAAANNIISSAPAPAPAAPSSSRMPTHQLPLGSEEEAKLMRDRSYHRGTYLGTPSSDDVEFHEQMYQRGGH</sequence>
<organism evidence="14">
    <name type="scientific">Arthroderma gypseum (strain ATCC MYA-4604 / CBS 118893)</name>
    <name type="common">Microsporum gypseum</name>
    <dbReference type="NCBI Taxonomy" id="535722"/>
    <lineage>
        <taxon>Eukaryota</taxon>
        <taxon>Fungi</taxon>
        <taxon>Dikarya</taxon>
        <taxon>Ascomycota</taxon>
        <taxon>Pezizomycotina</taxon>
        <taxon>Eurotiomycetes</taxon>
        <taxon>Eurotiomycetidae</taxon>
        <taxon>Onygenales</taxon>
        <taxon>Arthrodermataceae</taxon>
        <taxon>Nannizzia</taxon>
    </lineage>
</organism>